<dbReference type="RefSeq" id="WP_107726480.1">
    <property type="nucleotide sequence ID" value="NZ_PZZP01000001.1"/>
</dbReference>
<organism evidence="1 2">
    <name type="scientific">Desmospora activa DSM 45169</name>
    <dbReference type="NCBI Taxonomy" id="1121389"/>
    <lineage>
        <taxon>Bacteria</taxon>
        <taxon>Bacillati</taxon>
        <taxon>Bacillota</taxon>
        <taxon>Bacilli</taxon>
        <taxon>Bacillales</taxon>
        <taxon>Thermoactinomycetaceae</taxon>
        <taxon>Desmospora</taxon>
    </lineage>
</organism>
<keyword evidence="2" id="KW-1185">Reference proteome</keyword>
<name>A0A2T4ZC54_9BACL</name>
<comment type="caution">
    <text evidence="1">The sequence shown here is derived from an EMBL/GenBank/DDBJ whole genome shotgun (WGS) entry which is preliminary data.</text>
</comment>
<dbReference type="Proteomes" id="UP000241639">
    <property type="component" value="Unassembled WGS sequence"/>
</dbReference>
<dbReference type="Gene3D" id="3.20.20.150">
    <property type="entry name" value="Divalent-metal-dependent TIM barrel enzymes"/>
    <property type="match status" value="1"/>
</dbReference>
<proteinExistence type="predicted"/>
<dbReference type="OrthoDB" id="2986172at2"/>
<accession>A0A2T4ZC54</accession>
<dbReference type="EMBL" id="PZZP01000001">
    <property type="protein sequence ID" value="PTM59468.1"/>
    <property type="molecule type" value="Genomic_DNA"/>
</dbReference>
<evidence type="ECO:0000313" key="2">
    <source>
        <dbReference type="Proteomes" id="UP000241639"/>
    </source>
</evidence>
<sequence>MLFSNPLAARVEADPHQVSLVGKQGLQYVELQLPSTRHSFATHELFNLLSFSQIEPIALRAPENMALGKVPLNLEDWEFWLETAAELYGDSPYRYFICHGAAVTLNEVFDYLDARPRDFNGLHDYKTQYVETVIQQLNTLENVAQALNIKLLIENAPMSGQEYFEPGQDWIHPALRTPRHLLQIAEATGTGICFDSANARITSHVLSYMHRSRSLFAAATEKEVLNATRTWIDFYRELKEHTALTRLSFAISWGDTPATHHIPFPEGAYPELLAFAQLLHPELPVILPTGNNKLKEMMEPLMRLKMR</sequence>
<dbReference type="InterPro" id="IPR036237">
    <property type="entry name" value="Xyl_isomerase-like_sf"/>
</dbReference>
<gene>
    <name evidence="1" type="ORF">C8J48_2091</name>
</gene>
<dbReference type="SUPFAM" id="SSF51658">
    <property type="entry name" value="Xylose isomerase-like"/>
    <property type="match status" value="1"/>
</dbReference>
<evidence type="ECO:0008006" key="3">
    <source>
        <dbReference type="Google" id="ProtNLM"/>
    </source>
</evidence>
<evidence type="ECO:0000313" key="1">
    <source>
        <dbReference type="EMBL" id="PTM59468.1"/>
    </source>
</evidence>
<protein>
    <recommendedName>
        <fullName evidence="3">Xylose isomerase-like TIM barrel protein</fullName>
    </recommendedName>
</protein>
<dbReference type="AlphaFoldDB" id="A0A2T4ZC54"/>
<reference evidence="1 2" key="1">
    <citation type="submission" date="2018-04" db="EMBL/GenBank/DDBJ databases">
        <title>Genomic Encyclopedia of Archaeal and Bacterial Type Strains, Phase II (KMG-II): from individual species to whole genera.</title>
        <authorList>
            <person name="Goeker M."/>
        </authorList>
    </citation>
    <scope>NUCLEOTIDE SEQUENCE [LARGE SCALE GENOMIC DNA]</scope>
    <source>
        <strain evidence="1 2">DSM 45169</strain>
    </source>
</reference>